<dbReference type="InterPro" id="IPR005467">
    <property type="entry name" value="His_kinase_dom"/>
</dbReference>
<dbReference type="PROSITE" id="PS50109">
    <property type="entry name" value="HIS_KIN"/>
    <property type="match status" value="1"/>
</dbReference>
<feature type="domain" description="Histidine kinase" evidence="2">
    <location>
        <begin position="519"/>
        <end position="702"/>
    </location>
</feature>
<dbReference type="PANTHER" id="PTHR45569:SF1">
    <property type="entry name" value="SENSOR PROTEIN KDPD"/>
    <property type="match status" value="1"/>
</dbReference>
<dbReference type="GO" id="GO:0000155">
    <property type="term" value="F:phosphorelay sensor kinase activity"/>
    <property type="evidence" value="ECO:0007669"/>
    <property type="project" value="TreeGrafter"/>
</dbReference>
<evidence type="ECO:0000313" key="3">
    <source>
        <dbReference type="EMBL" id="EQA43216.1"/>
    </source>
</evidence>
<dbReference type="InterPro" id="IPR052023">
    <property type="entry name" value="Histidine_kinase_KdpD"/>
</dbReference>
<evidence type="ECO:0000313" key="4">
    <source>
        <dbReference type="Proteomes" id="UP000015454"/>
    </source>
</evidence>
<dbReference type="InterPro" id="IPR003594">
    <property type="entry name" value="HATPase_dom"/>
</dbReference>
<dbReference type="AlphaFoldDB" id="T0F5M1"/>
<feature type="region of interest" description="Disordered" evidence="1">
    <location>
        <begin position="704"/>
        <end position="723"/>
    </location>
</feature>
<name>T0F5M1_9LEPT</name>
<dbReference type="InterPro" id="IPR011006">
    <property type="entry name" value="CheY-like_superfamily"/>
</dbReference>
<dbReference type="InterPro" id="IPR011471">
    <property type="entry name" value="DUF1577"/>
</dbReference>
<dbReference type="InterPro" id="IPR036890">
    <property type="entry name" value="HATPase_C_sf"/>
</dbReference>
<dbReference type="OrthoDB" id="314937at2"/>
<dbReference type="RefSeq" id="WP_010569731.1">
    <property type="nucleotide sequence ID" value="NZ_AHMO02000011.1"/>
</dbReference>
<dbReference type="PANTHER" id="PTHR45569">
    <property type="entry name" value="SENSOR PROTEIN KDPD"/>
    <property type="match status" value="1"/>
</dbReference>
<dbReference type="Pfam" id="PF02518">
    <property type="entry name" value="HATPase_c"/>
    <property type="match status" value="1"/>
</dbReference>
<dbReference type="SUPFAM" id="SSF52172">
    <property type="entry name" value="CheY-like"/>
    <property type="match status" value="1"/>
</dbReference>
<dbReference type="Proteomes" id="UP000015454">
    <property type="component" value="Unassembled WGS sequence"/>
</dbReference>
<evidence type="ECO:0000259" key="2">
    <source>
        <dbReference type="PROSITE" id="PS50109"/>
    </source>
</evidence>
<dbReference type="STRING" id="1049789.LEP1GSC050_1301"/>
<dbReference type="GO" id="GO:0005886">
    <property type="term" value="C:plasma membrane"/>
    <property type="evidence" value="ECO:0007669"/>
    <property type="project" value="TreeGrafter"/>
</dbReference>
<sequence length="723" mass="83354">MGRSEKRIHLFKDDIYVTNFKSSEFSENLDGDTEKSEYLRSLFEKYSTMLQKTPVGTVSIDVFRAKQEERFHSVQATGKTLLLSDTSNRDSYSINDPSMLSYSSAVKESISSSIDRYFSAGVSSELIIPILVQDGESKRKPLAYIHVVSGEQHFTKETALELESLAVEISQNIEEWSREKISQRFIVSDLSQNGIGFEIPPAVSKDNLSRFKKYAFKLALPNQQPFLLEGTLRWWAKSESGNMNVGLKLERKDRDEIEKHRFEIVVKHLERSLDKSDSHSTERVVQSRVSDYKMNSSSSLLYIDPDPYFTKRANELFKNEELVLIFASSLTEGLVQCAKWSPAIVVTEIESDKIHVLDYLKAMRKITPGSLIITYSKMEHTTLSLSSFNWIWAQLLKKKQEKQLLEAVKNALTWYKDKIRTYQNIFQDERHLAGEIDWLIWKDYQRNSDQMTVGKNILNSISHSSSQGIGLGSLLTYLDLTELSLKREGTDCLIPKDLMKSIVENKNMMRSWTEKLDKLKSLFDLKIIPEALDILEIQSIIKRTVSDLHKAAKIKDNHIIFKDKHLEYKVKCNRKFLSFSIKEILVNAMKFSPEHSKIQIIMYPEDSMLNIDIINEIEAGKTGIHGIPKEYSEKLFEPFFRMNHTYDERFQEEDFGFGIGLNLVQNLAKQIDNNVRISEIKDYSTAKLANKIATEIQLPILSRRGEQNIPEEDSTRTHIENGR</sequence>
<dbReference type="EMBL" id="AHMO02000011">
    <property type="protein sequence ID" value="EQA43216.1"/>
    <property type="molecule type" value="Genomic_DNA"/>
</dbReference>
<dbReference type="Gene3D" id="3.30.565.10">
    <property type="entry name" value="Histidine kinase-like ATPase, C-terminal domain"/>
    <property type="match status" value="1"/>
</dbReference>
<reference evidence="3" key="1">
    <citation type="submission" date="2013-05" db="EMBL/GenBank/DDBJ databases">
        <authorList>
            <person name="Harkins D.M."/>
            <person name="Durkin A.S."/>
            <person name="Brinkac L.M."/>
            <person name="Haft D.H."/>
            <person name="Selengut J.D."/>
            <person name="Sanka R."/>
            <person name="DePew J."/>
            <person name="Purushe J."/>
            <person name="Hartskeerl R.A."/>
            <person name="Ahmed A."/>
            <person name="van der Linden H."/>
            <person name="Goris M.G.A."/>
            <person name="Vinetz J.M."/>
            <person name="Sutton G.G."/>
            <person name="Nierman W.C."/>
            <person name="Fouts D.E."/>
        </authorList>
    </citation>
    <scope>NUCLEOTIDE SEQUENCE [LARGE SCALE GENOMIC DNA]</scope>
    <source>
        <strain evidence="3">5399</strain>
    </source>
</reference>
<keyword evidence="4" id="KW-1185">Reference proteome</keyword>
<accession>T0F5M1</accession>
<dbReference type="Gene3D" id="3.40.50.2300">
    <property type="match status" value="1"/>
</dbReference>
<proteinExistence type="predicted"/>
<comment type="caution">
    <text evidence="3">The sequence shown here is derived from an EMBL/GenBank/DDBJ whole genome shotgun (WGS) entry which is preliminary data.</text>
</comment>
<feature type="compositionally biased region" description="Basic and acidic residues" evidence="1">
    <location>
        <begin position="713"/>
        <end position="723"/>
    </location>
</feature>
<evidence type="ECO:0000256" key="1">
    <source>
        <dbReference type="SAM" id="MobiDB-lite"/>
    </source>
</evidence>
<organism evidence="3 4">
    <name type="scientific">Leptospira broomii serovar Hurstbridge str. 5399</name>
    <dbReference type="NCBI Taxonomy" id="1049789"/>
    <lineage>
        <taxon>Bacteria</taxon>
        <taxon>Pseudomonadati</taxon>
        <taxon>Spirochaetota</taxon>
        <taxon>Spirochaetia</taxon>
        <taxon>Leptospirales</taxon>
        <taxon>Leptospiraceae</taxon>
        <taxon>Leptospira</taxon>
    </lineage>
</organism>
<protein>
    <submittedName>
        <fullName evidence="3">PF07614 family protein</fullName>
    </submittedName>
</protein>
<dbReference type="Pfam" id="PF07614">
    <property type="entry name" value="DUF1577"/>
    <property type="match status" value="1"/>
</dbReference>
<dbReference type="SUPFAM" id="SSF55874">
    <property type="entry name" value="ATPase domain of HSP90 chaperone/DNA topoisomerase II/histidine kinase"/>
    <property type="match status" value="1"/>
</dbReference>
<gene>
    <name evidence="3" type="ORF">LEP1GSC050_1301</name>
</gene>